<evidence type="ECO:0000256" key="5">
    <source>
        <dbReference type="ARBA" id="ARBA00022692"/>
    </source>
</evidence>
<evidence type="ECO:0000256" key="8">
    <source>
        <dbReference type="ARBA" id="ARBA00031293"/>
    </source>
</evidence>
<feature type="transmembrane region" description="Helical" evidence="10">
    <location>
        <begin position="160"/>
        <end position="179"/>
    </location>
</feature>
<keyword evidence="6 10" id="KW-1133">Transmembrane helix</keyword>
<protein>
    <recommendedName>
        <fullName evidence="3">L-cystine uptake protein TcyP</fullName>
    </recommendedName>
    <alternativeName>
        <fullName evidence="8">Transporter of cystine TcyP</fullName>
    </alternativeName>
</protein>
<sequence>MTDTLWNWLALSVTTLLFAGLALLSIKKKAGFSARVIIATLLGIIMGVVFKEHTTFIAAFGEIWSNAIGAIVVPLLLFSVIASITNLGSSLRLKNIGAKTVVFLLLNTLTASLITLGLALAFGVGKGFNVAMPQHYQAKQVPAVLDTIVGLFPSNLISSWSANQVVPVVIFAVLVGLAYNSAASTAKGETVVKPFKTFVDAGNVVLSKATQIVVGFTPYAVLALIAAAISNSNLVALLPLLLVLVVAYIAMAVQMFAIQPFILGVTARINPLHFFKFFWPAGVVAFTSESSIGTIPVTVRQLRKGGVPEDIASFVASLGANLGMPGCAGVWPTLLAVFAINSLDMHYSPLQYLLLVALTLLISIGTVGVPGTATITATSLFAATGLPIAFIGIAQPISQIADMGRTALNVAGASNTAVIVAATEHQLNPNLYEGREELTDDKQDSLNSHKEADILAASTSSAENAGEREAATTESVQASATNSPTPSLNLASTENLLNFSPSAALDSQDNDMCGLRSFDKHDEK</sequence>
<dbReference type="PANTHER" id="PTHR42865:SF5">
    <property type="entry name" value="L-CYSTINE TRANSPORTER TCYP"/>
    <property type="match status" value="1"/>
</dbReference>
<evidence type="ECO:0000256" key="7">
    <source>
        <dbReference type="ARBA" id="ARBA00023136"/>
    </source>
</evidence>
<evidence type="ECO:0000256" key="2">
    <source>
        <dbReference type="ARBA" id="ARBA00006148"/>
    </source>
</evidence>
<dbReference type="GO" id="GO:0005886">
    <property type="term" value="C:plasma membrane"/>
    <property type="evidence" value="ECO:0007669"/>
    <property type="project" value="TreeGrafter"/>
</dbReference>
<dbReference type="PANTHER" id="PTHR42865">
    <property type="entry name" value="PROTON/GLUTAMATE-ASPARTATE SYMPORTER"/>
    <property type="match status" value="1"/>
</dbReference>
<keyword evidence="7 10" id="KW-0472">Membrane</keyword>
<dbReference type="STRING" id="1505727.GA0061077_1112"/>
<dbReference type="GO" id="GO:0015184">
    <property type="term" value="F:L-cystine transmembrane transporter activity"/>
    <property type="evidence" value="ECO:0007669"/>
    <property type="project" value="TreeGrafter"/>
</dbReference>
<dbReference type="InterPro" id="IPR001991">
    <property type="entry name" value="Na-dicarboxylate_symporter"/>
</dbReference>
<dbReference type="SUPFAM" id="SSF118215">
    <property type="entry name" value="Proton glutamate symport protein"/>
    <property type="match status" value="1"/>
</dbReference>
<evidence type="ECO:0000256" key="1">
    <source>
        <dbReference type="ARBA" id="ARBA00004141"/>
    </source>
</evidence>
<feature type="transmembrane region" description="Helical" evidence="10">
    <location>
        <begin position="212"/>
        <end position="230"/>
    </location>
</feature>
<dbReference type="Pfam" id="PF00375">
    <property type="entry name" value="SDF"/>
    <property type="match status" value="1"/>
</dbReference>
<proteinExistence type="inferred from homology"/>
<comment type="subcellular location">
    <subcellularLocation>
        <location evidence="1">Membrane</location>
        <topology evidence="1">Multi-pass membrane protein</topology>
    </subcellularLocation>
</comment>
<evidence type="ECO:0000256" key="4">
    <source>
        <dbReference type="ARBA" id="ARBA00022448"/>
    </source>
</evidence>
<keyword evidence="12" id="KW-1185">Reference proteome</keyword>
<dbReference type="RefSeq" id="WP_091847964.1">
    <property type="nucleotide sequence ID" value="NZ_FMBL01000003.1"/>
</dbReference>
<evidence type="ECO:0000256" key="3">
    <source>
        <dbReference type="ARBA" id="ARBA00022031"/>
    </source>
</evidence>
<comment type="similarity">
    <text evidence="2">Belongs to the dicarboxylate/amino acid:cation symporter (DAACS) (TC 2.A.23) family.</text>
</comment>
<evidence type="ECO:0000256" key="6">
    <source>
        <dbReference type="ARBA" id="ARBA00022989"/>
    </source>
</evidence>
<feature type="region of interest" description="Disordered" evidence="9">
    <location>
        <begin position="456"/>
        <end position="524"/>
    </location>
</feature>
<gene>
    <name evidence="11" type="ORF">GA0061077_1112</name>
</gene>
<reference evidence="12" key="1">
    <citation type="submission" date="2016-08" db="EMBL/GenBank/DDBJ databases">
        <authorList>
            <person name="Varghese N."/>
            <person name="Submissions Spin"/>
        </authorList>
    </citation>
    <scope>NUCLEOTIDE SEQUENCE [LARGE SCALE GENOMIC DNA]</scope>
    <source>
        <strain evidence="12">R-52791</strain>
    </source>
</reference>
<feature type="transmembrane region" description="Helical" evidence="10">
    <location>
        <begin position="236"/>
        <end position="265"/>
    </location>
</feature>
<feature type="transmembrane region" description="Helical" evidence="10">
    <location>
        <begin position="311"/>
        <end position="340"/>
    </location>
</feature>
<evidence type="ECO:0000313" key="12">
    <source>
        <dbReference type="Proteomes" id="UP000242610"/>
    </source>
</evidence>
<dbReference type="Gene3D" id="1.10.3860.10">
    <property type="entry name" value="Sodium:dicarboxylate symporter"/>
    <property type="match status" value="1"/>
</dbReference>
<keyword evidence="5 10" id="KW-0812">Transmembrane</keyword>
<name>A0A1C4H5Q5_9BIFI</name>
<accession>A0A1C4H5Q5</accession>
<dbReference type="OrthoDB" id="9766690at2"/>
<organism evidence="11 12">
    <name type="scientific">Bifidobacterium commune</name>
    <dbReference type="NCBI Taxonomy" id="1505727"/>
    <lineage>
        <taxon>Bacteria</taxon>
        <taxon>Bacillati</taxon>
        <taxon>Actinomycetota</taxon>
        <taxon>Actinomycetes</taxon>
        <taxon>Bifidobacteriales</taxon>
        <taxon>Bifidobacteriaceae</taxon>
        <taxon>Bifidobacterium</taxon>
    </lineage>
</organism>
<dbReference type="AlphaFoldDB" id="A0A1C4H5Q5"/>
<feature type="transmembrane region" description="Helical" evidence="10">
    <location>
        <begin position="32"/>
        <end position="51"/>
    </location>
</feature>
<evidence type="ECO:0000256" key="10">
    <source>
        <dbReference type="SAM" id="Phobius"/>
    </source>
</evidence>
<dbReference type="EMBL" id="FMBL01000003">
    <property type="protein sequence ID" value="SCC80246.1"/>
    <property type="molecule type" value="Genomic_DNA"/>
</dbReference>
<evidence type="ECO:0000313" key="11">
    <source>
        <dbReference type="EMBL" id="SCC80246.1"/>
    </source>
</evidence>
<feature type="transmembrane region" description="Helical" evidence="10">
    <location>
        <begin position="100"/>
        <end position="124"/>
    </location>
</feature>
<feature type="transmembrane region" description="Helical" evidence="10">
    <location>
        <begin position="6"/>
        <end position="25"/>
    </location>
</feature>
<dbReference type="GO" id="GO:0015293">
    <property type="term" value="F:symporter activity"/>
    <property type="evidence" value="ECO:0007669"/>
    <property type="project" value="InterPro"/>
</dbReference>
<dbReference type="Proteomes" id="UP000242610">
    <property type="component" value="Unassembled WGS sequence"/>
</dbReference>
<feature type="compositionally biased region" description="Polar residues" evidence="9">
    <location>
        <begin position="472"/>
        <end position="507"/>
    </location>
</feature>
<dbReference type="PRINTS" id="PR00173">
    <property type="entry name" value="EDTRNSPORT"/>
</dbReference>
<evidence type="ECO:0000256" key="9">
    <source>
        <dbReference type="SAM" id="MobiDB-lite"/>
    </source>
</evidence>
<keyword evidence="4" id="KW-0813">Transport</keyword>
<feature type="transmembrane region" description="Helical" evidence="10">
    <location>
        <begin position="375"/>
        <end position="394"/>
    </location>
</feature>
<feature type="transmembrane region" description="Helical" evidence="10">
    <location>
        <begin position="63"/>
        <end position="88"/>
    </location>
</feature>
<feature type="transmembrane region" description="Helical" evidence="10">
    <location>
        <begin position="352"/>
        <end position="369"/>
    </location>
</feature>
<dbReference type="InterPro" id="IPR036458">
    <property type="entry name" value="Na:dicarbo_symporter_sf"/>
</dbReference>